<dbReference type="AlphaFoldDB" id="A0AA88LR33"/>
<dbReference type="Proteomes" id="UP001187415">
    <property type="component" value="Unassembled WGS sequence"/>
</dbReference>
<comment type="caution">
    <text evidence="1">The sequence shown here is derived from an EMBL/GenBank/DDBJ whole genome shotgun (WGS) entry which is preliminary data.</text>
</comment>
<gene>
    <name evidence="1" type="ORF">Q5P01_023795</name>
</gene>
<keyword evidence="2" id="KW-1185">Reference proteome</keyword>
<protein>
    <submittedName>
        <fullName evidence="1">Uncharacterized protein</fullName>
    </submittedName>
</protein>
<evidence type="ECO:0000313" key="2">
    <source>
        <dbReference type="Proteomes" id="UP001187415"/>
    </source>
</evidence>
<proteinExistence type="predicted"/>
<dbReference type="EMBL" id="JAUPFM010000019">
    <property type="protein sequence ID" value="KAK2820836.1"/>
    <property type="molecule type" value="Genomic_DNA"/>
</dbReference>
<accession>A0AA88LR33</accession>
<evidence type="ECO:0000313" key="1">
    <source>
        <dbReference type="EMBL" id="KAK2820836.1"/>
    </source>
</evidence>
<sequence length="83" mass="9410">MVAALSGFRSDFFYNLRTRSRLDLPRLEQRVWLLPPPEPPRPPPAALVAQRLDAPLSPRRGEAGTDRNRCTQSISCTRDKIPL</sequence>
<reference evidence="1" key="1">
    <citation type="submission" date="2023-07" db="EMBL/GenBank/DDBJ databases">
        <title>Chromosome-level Genome Assembly of Striped Snakehead (Channa striata).</title>
        <authorList>
            <person name="Liu H."/>
        </authorList>
    </citation>
    <scope>NUCLEOTIDE SEQUENCE</scope>
    <source>
        <strain evidence="1">Gz</strain>
        <tissue evidence="1">Muscle</tissue>
    </source>
</reference>
<name>A0AA88LR33_CHASR</name>
<organism evidence="1 2">
    <name type="scientific">Channa striata</name>
    <name type="common">Snakehead murrel</name>
    <name type="synonym">Ophicephalus striatus</name>
    <dbReference type="NCBI Taxonomy" id="64152"/>
    <lineage>
        <taxon>Eukaryota</taxon>
        <taxon>Metazoa</taxon>
        <taxon>Chordata</taxon>
        <taxon>Craniata</taxon>
        <taxon>Vertebrata</taxon>
        <taxon>Euteleostomi</taxon>
        <taxon>Actinopterygii</taxon>
        <taxon>Neopterygii</taxon>
        <taxon>Teleostei</taxon>
        <taxon>Neoteleostei</taxon>
        <taxon>Acanthomorphata</taxon>
        <taxon>Anabantaria</taxon>
        <taxon>Anabantiformes</taxon>
        <taxon>Channoidei</taxon>
        <taxon>Channidae</taxon>
        <taxon>Channa</taxon>
    </lineage>
</organism>